<keyword evidence="8 14" id="KW-0378">Hydrolase</keyword>
<evidence type="ECO:0000313" key="18">
    <source>
        <dbReference type="Proteomes" id="UP000628710"/>
    </source>
</evidence>
<evidence type="ECO:0000256" key="2">
    <source>
        <dbReference type="ARBA" id="ARBA00004236"/>
    </source>
</evidence>
<evidence type="ECO:0000256" key="13">
    <source>
        <dbReference type="ARBA" id="ARBA00023316"/>
    </source>
</evidence>
<evidence type="ECO:0000256" key="5">
    <source>
        <dbReference type="ARBA" id="ARBA00022645"/>
    </source>
</evidence>
<keyword evidence="7 14" id="KW-0812">Transmembrane</keyword>
<evidence type="ECO:0000256" key="9">
    <source>
        <dbReference type="ARBA" id="ARBA00022960"/>
    </source>
</evidence>
<evidence type="ECO:0000256" key="10">
    <source>
        <dbReference type="ARBA" id="ARBA00022984"/>
    </source>
</evidence>
<keyword evidence="12 14" id="KW-0472">Membrane</keyword>
<evidence type="ECO:0000256" key="14">
    <source>
        <dbReference type="HAMAP-Rule" id="MF_02081"/>
    </source>
</evidence>
<comment type="similarity">
    <text evidence="14">Belongs to the transpeptidase family. MrdA subfamily.</text>
</comment>
<keyword evidence="10 14" id="KW-0573">Peptidoglycan synthesis</keyword>
<sequence length="627" mass="71160">MSRQHQHFRNYRQEQKLTQQRVFAAAIMVLLLAGVLMARLFYLQVIEHKLYQTKADDNRVMLVTEPPPRGLIYDRHGLVLADNRPIHSLTVTPERVSNFTELKKTLSNVIDISDAEWEDFKERRKEYRRPYQSITLKSQLTDEEWAKVAVDLYKLDGVQVEAQLTRYYPYGDAFAHAVGNVGRITSKDLERVDKLAYQGALFIGKTGIEEYYETTLFGQTGISKVEVNARGRIMSELERKNPTPGQDVNLYLDARLQQYAYDLLGDYTGSVIAIDPNNGGVLALVSKPGYNPNLFVRGISVEDYSALRNSKKLPLFNRALRGGYPPASTIKPFMALAGLEYGHASWQERYFARGYYQINPDGRRYRDWLRTGHGWINLERSIIESVDTYYYQLSNKMGITPIHDFLSRFGFGKDLLLDLNGQSRGLLPSNEWKMAKYNEPWYPGDSVNVGIGQGFMVATPMQIAAATSALAARGHYFDPRMAKTIGDQPAQFLDGLGGEREIVLKDQRNWEKMVNAMRKVITDSKGTARRLRGTDYSIAGKTGTGQVFSLQEDEEYDSEKLAKRLHDHALFIGFAPAEKPKIAVFAIFENGGSSSKPADLSRALFDAYLSGKYPKRYDYLKGPNHHD</sequence>
<feature type="domain" description="Penicillin-binding protein dimerisation" evidence="16">
    <location>
        <begin position="65"/>
        <end position="237"/>
    </location>
</feature>
<dbReference type="InterPro" id="IPR012338">
    <property type="entry name" value="Beta-lactam/transpept-like"/>
</dbReference>
<evidence type="ECO:0000256" key="11">
    <source>
        <dbReference type="ARBA" id="ARBA00022989"/>
    </source>
</evidence>
<evidence type="ECO:0000259" key="15">
    <source>
        <dbReference type="Pfam" id="PF00905"/>
    </source>
</evidence>
<dbReference type="GO" id="GO:0006508">
    <property type="term" value="P:proteolysis"/>
    <property type="evidence" value="ECO:0007669"/>
    <property type="project" value="UniProtKB-KW"/>
</dbReference>
<name>A0A934JWH0_9GAMM</name>
<dbReference type="GO" id="GO:0071972">
    <property type="term" value="F:peptidoglycan L,D-transpeptidase activity"/>
    <property type="evidence" value="ECO:0007669"/>
    <property type="project" value="TreeGrafter"/>
</dbReference>
<dbReference type="GO" id="GO:0005886">
    <property type="term" value="C:plasma membrane"/>
    <property type="evidence" value="ECO:0007669"/>
    <property type="project" value="UniProtKB-SubCell"/>
</dbReference>
<comment type="subcellular location">
    <subcellularLocation>
        <location evidence="14">Cell inner membrane</location>
        <topology evidence="14">Single-pass membrane protein</topology>
    </subcellularLocation>
    <subcellularLocation>
        <location evidence="2">Cell membrane</location>
    </subcellularLocation>
    <subcellularLocation>
        <location evidence="1">Membrane</location>
        <topology evidence="1">Single-pass membrane protein</topology>
    </subcellularLocation>
</comment>
<keyword evidence="18" id="KW-1185">Reference proteome</keyword>
<dbReference type="InterPro" id="IPR005311">
    <property type="entry name" value="PBP_dimer"/>
</dbReference>
<keyword evidence="11 14" id="KW-1133">Transmembrane helix</keyword>
<dbReference type="Gene3D" id="3.30.1390.30">
    <property type="entry name" value="Penicillin-binding protein 2a, domain 3"/>
    <property type="match status" value="1"/>
</dbReference>
<dbReference type="Gene3D" id="3.40.710.10">
    <property type="entry name" value="DD-peptidase/beta-lactamase superfamily"/>
    <property type="match status" value="1"/>
</dbReference>
<protein>
    <recommendedName>
        <fullName evidence="14">Peptidoglycan D,D-transpeptidase MrdA</fullName>
        <ecNumber evidence="14">3.4.16.4</ecNumber>
    </recommendedName>
    <alternativeName>
        <fullName evidence="14">Penicillin-binding protein 2</fullName>
        <shortName evidence="14">PBP-2</shortName>
    </alternativeName>
</protein>
<dbReference type="Pfam" id="PF00905">
    <property type="entry name" value="Transpeptidase"/>
    <property type="match status" value="1"/>
</dbReference>
<keyword evidence="6 14" id="KW-0645">Protease</keyword>
<keyword evidence="9 14" id="KW-0133">Cell shape</keyword>
<dbReference type="PANTHER" id="PTHR30627">
    <property type="entry name" value="PEPTIDOGLYCAN D,D-TRANSPEPTIDASE"/>
    <property type="match status" value="1"/>
</dbReference>
<dbReference type="GO" id="GO:0009252">
    <property type="term" value="P:peptidoglycan biosynthetic process"/>
    <property type="evidence" value="ECO:0007669"/>
    <property type="project" value="UniProtKB-UniRule"/>
</dbReference>
<keyword evidence="3 14" id="KW-1003">Cell membrane</keyword>
<dbReference type="GO" id="GO:0071555">
    <property type="term" value="P:cell wall organization"/>
    <property type="evidence" value="ECO:0007669"/>
    <property type="project" value="UniProtKB-KW"/>
</dbReference>
<dbReference type="Proteomes" id="UP000628710">
    <property type="component" value="Unassembled WGS sequence"/>
</dbReference>
<keyword evidence="13 14" id="KW-0961">Cell wall biogenesis/degradation</keyword>
<feature type="active site" description="Acyl-ester intermediate" evidence="14">
    <location>
        <position position="328"/>
    </location>
</feature>
<dbReference type="NCBIfam" id="TIGR03423">
    <property type="entry name" value="pbp2_mrdA"/>
    <property type="match status" value="1"/>
</dbReference>
<evidence type="ECO:0000256" key="3">
    <source>
        <dbReference type="ARBA" id="ARBA00022475"/>
    </source>
</evidence>
<dbReference type="InterPro" id="IPR050515">
    <property type="entry name" value="Beta-lactam/transpept"/>
</dbReference>
<dbReference type="EMBL" id="JAEMNX010000014">
    <property type="protein sequence ID" value="MBJ7538489.1"/>
    <property type="molecule type" value="Genomic_DNA"/>
</dbReference>
<dbReference type="SUPFAM" id="SSF56601">
    <property type="entry name" value="beta-lactamase/transpeptidase-like"/>
    <property type="match status" value="1"/>
</dbReference>
<comment type="function">
    <text evidence="14">Catalyzes cross-linking of the peptidoglycan cell wall.</text>
</comment>
<reference evidence="17" key="1">
    <citation type="submission" date="2020-12" db="EMBL/GenBank/DDBJ databases">
        <title>Marinomonas arctica sp. nov., a psychrotolerant bacterium isolated from the Arctic.</title>
        <authorList>
            <person name="Zhang Y."/>
        </authorList>
    </citation>
    <scope>NUCLEOTIDE SEQUENCE</scope>
    <source>
        <strain evidence="17">C1424</strain>
    </source>
</reference>
<organism evidence="17 18">
    <name type="scientific">Marinomonas transparens</name>
    <dbReference type="NCBI Taxonomy" id="2795388"/>
    <lineage>
        <taxon>Bacteria</taxon>
        <taxon>Pseudomonadati</taxon>
        <taxon>Pseudomonadota</taxon>
        <taxon>Gammaproteobacteria</taxon>
        <taxon>Oceanospirillales</taxon>
        <taxon>Oceanospirillaceae</taxon>
        <taxon>Marinomonas</taxon>
    </lineage>
</organism>
<dbReference type="RefSeq" id="WP_199468893.1">
    <property type="nucleotide sequence ID" value="NZ_JAEMNX010000014.1"/>
</dbReference>
<accession>A0A934JWH0</accession>
<evidence type="ECO:0000256" key="8">
    <source>
        <dbReference type="ARBA" id="ARBA00022801"/>
    </source>
</evidence>
<evidence type="ECO:0000256" key="6">
    <source>
        <dbReference type="ARBA" id="ARBA00022670"/>
    </source>
</evidence>
<dbReference type="GO" id="GO:0008360">
    <property type="term" value="P:regulation of cell shape"/>
    <property type="evidence" value="ECO:0007669"/>
    <property type="project" value="UniProtKB-KW"/>
</dbReference>
<dbReference type="AlphaFoldDB" id="A0A934JWH0"/>
<keyword evidence="4 14" id="KW-0997">Cell inner membrane</keyword>
<gene>
    <name evidence="14 17" type="primary">mrdA</name>
    <name evidence="17" type="ORF">I8J31_12460</name>
</gene>
<dbReference type="InterPro" id="IPR017790">
    <property type="entry name" value="Penicillin-binding_protein_2"/>
</dbReference>
<evidence type="ECO:0000256" key="1">
    <source>
        <dbReference type="ARBA" id="ARBA00004167"/>
    </source>
</evidence>
<dbReference type="Pfam" id="PF03717">
    <property type="entry name" value="PBP_dimer"/>
    <property type="match status" value="1"/>
</dbReference>
<comment type="pathway">
    <text evidence="14">Cell wall biogenesis; peptidoglycan biosynthesis.</text>
</comment>
<evidence type="ECO:0000256" key="4">
    <source>
        <dbReference type="ARBA" id="ARBA00022519"/>
    </source>
</evidence>
<dbReference type="Gene3D" id="3.90.1310.10">
    <property type="entry name" value="Penicillin-binding protein 2a (Domain 2)"/>
    <property type="match status" value="1"/>
</dbReference>
<feature type="domain" description="Penicillin-binding protein transpeptidase" evidence="15">
    <location>
        <begin position="269"/>
        <end position="596"/>
    </location>
</feature>
<dbReference type="GO" id="GO:0009002">
    <property type="term" value="F:serine-type D-Ala-D-Ala carboxypeptidase activity"/>
    <property type="evidence" value="ECO:0007669"/>
    <property type="project" value="UniProtKB-UniRule"/>
</dbReference>
<keyword evidence="5 14" id="KW-0121">Carboxypeptidase</keyword>
<proteinExistence type="inferred from homology"/>
<comment type="catalytic activity">
    <reaction evidence="14">
        <text>Preferential cleavage: (Ac)2-L-Lys-D-Ala-|-D-Ala. Also transpeptidation of peptidyl-alanyl moieties that are N-acyl substituents of D-alanine.</text>
        <dbReference type="EC" id="3.4.16.4"/>
    </reaction>
</comment>
<comment type="caution">
    <text evidence="17">The sequence shown here is derived from an EMBL/GenBank/DDBJ whole genome shotgun (WGS) entry which is preliminary data.</text>
</comment>
<dbReference type="HAMAP" id="MF_02081">
    <property type="entry name" value="MrdA_transpept"/>
    <property type="match status" value="1"/>
</dbReference>
<dbReference type="InterPro" id="IPR001460">
    <property type="entry name" value="PCN-bd_Tpept"/>
</dbReference>
<evidence type="ECO:0000256" key="12">
    <source>
        <dbReference type="ARBA" id="ARBA00023136"/>
    </source>
</evidence>
<comment type="caution">
    <text evidence="14">Lacks conserved residue(s) required for the propagation of feature annotation.</text>
</comment>
<evidence type="ECO:0000313" key="17">
    <source>
        <dbReference type="EMBL" id="MBJ7538489.1"/>
    </source>
</evidence>
<evidence type="ECO:0000259" key="16">
    <source>
        <dbReference type="Pfam" id="PF03717"/>
    </source>
</evidence>
<dbReference type="InterPro" id="IPR036138">
    <property type="entry name" value="PBP_dimer_sf"/>
</dbReference>
<evidence type="ECO:0000256" key="7">
    <source>
        <dbReference type="ARBA" id="ARBA00022692"/>
    </source>
</evidence>
<dbReference type="GO" id="GO:0008658">
    <property type="term" value="F:penicillin binding"/>
    <property type="evidence" value="ECO:0007669"/>
    <property type="project" value="UniProtKB-UniRule"/>
</dbReference>
<dbReference type="PANTHER" id="PTHR30627:SF2">
    <property type="entry name" value="PEPTIDOGLYCAN D,D-TRANSPEPTIDASE MRDA"/>
    <property type="match status" value="1"/>
</dbReference>
<feature type="transmembrane region" description="Helical" evidence="14">
    <location>
        <begin position="21"/>
        <end position="42"/>
    </location>
</feature>
<dbReference type="EC" id="3.4.16.4" evidence="14"/>
<dbReference type="SUPFAM" id="SSF56519">
    <property type="entry name" value="Penicillin binding protein dimerisation domain"/>
    <property type="match status" value="1"/>
</dbReference>